<reference evidence="1 2" key="1">
    <citation type="journal article" date="2021" name="Hortic Res">
        <title>High-quality reference genome and annotation aids understanding of berry development for evergreen blueberry (Vaccinium darrowii).</title>
        <authorList>
            <person name="Yu J."/>
            <person name="Hulse-Kemp A.M."/>
            <person name="Babiker E."/>
            <person name="Staton M."/>
        </authorList>
    </citation>
    <scope>NUCLEOTIDE SEQUENCE [LARGE SCALE GENOMIC DNA]</scope>
    <source>
        <strain evidence="2">cv. NJ 8807/NJ 8810</strain>
        <tissue evidence="1">Young leaf</tissue>
    </source>
</reference>
<proteinExistence type="predicted"/>
<comment type="caution">
    <text evidence="1">The sequence shown here is derived from an EMBL/GenBank/DDBJ whole genome shotgun (WGS) entry which is preliminary data.</text>
</comment>
<evidence type="ECO:0000313" key="1">
    <source>
        <dbReference type="EMBL" id="KAH7856197.1"/>
    </source>
</evidence>
<protein>
    <submittedName>
        <fullName evidence="1">Uncharacterized protein</fullName>
    </submittedName>
</protein>
<organism evidence="1 2">
    <name type="scientific">Vaccinium darrowii</name>
    <dbReference type="NCBI Taxonomy" id="229202"/>
    <lineage>
        <taxon>Eukaryota</taxon>
        <taxon>Viridiplantae</taxon>
        <taxon>Streptophyta</taxon>
        <taxon>Embryophyta</taxon>
        <taxon>Tracheophyta</taxon>
        <taxon>Spermatophyta</taxon>
        <taxon>Magnoliopsida</taxon>
        <taxon>eudicotyledons</taxon>
        <taxon>Gunneridae</taxon>
        <taxon>Pentapetalae</taxon>
        <taxon>asterids</taxon>
        <taxon>Ericales</taxon>
        <taxon>Ericaceae</taxon>
        <taxon>Vaccinioideae</taxon>
        <taxon>Vaccinieae</taxon>
        <taxon>Vaccinium</taxon>
    </lineage>
</organism>
<dbReference type="Proteomes" id="UP000828048">
    <property type="component" value="Chromosome 11"/>
</dbReference>
<dbReference type="EMBL" id="CM037161">
    <property type="protein sequence ID" value="KAH7856197.1"/>
    <property type="molecule type" value="Genomic_DNA"/>
</dbReference>
<gene>
    <name evidence="1" type="ORF">Vadar_033831</name>
</gene>
<keyword evidence="2" id="KW-1185">Reference proteome</keyword>
<evidence type="ECO:0000313" key="2">
    <source>
        <dbReference type="Proteomes" id="UP000828048"/>
    </source>
</evidence>
<sequence>MIRHASPPPPVNGRADRERRNWAREEQPSNGSDVINIDLSLLLCDDKDVCSFALTLISQKQELWNSDNFCNELLGMLNSPEFLLQLLQRFVKHPSQIKQVHSLVITNGHLLRNTNSSSNFKWKTTLLFNALIRAYLNIGQPHRTLLLFTHMLAYESPPNDHTFPPVIKAASSSPSLAYNLGKPLHTQAIKRGISRDPFVQTSFLSLYAQLGNLSDACDLFEEMSEPCIVSCNAMLDALAKNGDLGSALWLFERMTVRDVVSWTTMINGYARNGYFAKAIQFFKKMMAHDIFIGCAVQPNEATFVSILSSCSSSNGRGSLYQGKQVHGFIIKNEVQLTVFMGTALIDLYGKMGCLGYAVKVFGRMAVKEVCTWNAMISSLALNGEEQQAIDMFGMMKTEGLHPNEVTFVAVLTACARAELVNLGLESFRSMLHDYRIVPRMEHYGCVVDLLGRAGLLREAADCISTMPFEPDASVIGALLGACKVHGSTELANKLQRWLLGSRPRHSGQYVLLSTVYAGAEMWDHAVAFRKAMVEAGIQKFPAYRRKNLKGQQEKRPGLFNKNQSTLRVVSLRGSNRIEVMDARGKDALELFPSKVQVLILNEFLGVHIWKYKWGNVKYLCGLLGSFVVVDDSGRERPLILVEKCPLFLKSTFTNKLMLFINIQIGSFLDFTFSGMPSHLLGGLFMLENLLAIDEDMVTFGVSYNQTRPHVL</sequence>
<name>A0ACB7YSQ6_9ERIC</name>
<accession>A0ACB7YSQ6</accession>